<dbReference type="PATRIC" id="fig|1159049.3.peg.1464"/>
<proteinExistence type="predicted"/>
<evidence type="ECO:0000313" key="2">
    <source>
        <dbReference type="Proteomes" id="UP000011872"/>
    </source>
</evidence>
<gene>
    <name evidence="1" type="ORF">HMPREF1421_01554</name>
</gene>
<protein>
    <submittedName>
        <fullName evidence="1">Uncharacterized protein</fullName>
    </submittedName>
</protein>
<dbReference type="EMBL" id="APDY01000076">
    <property type="protein sequence ID" value="EMH27052.1"/>
    <property type="molecule type" value="Genomic_DNA"/>
</dbReference>
<comment type="caution">
    <text evidence="1">The sequence shown here is derived from an EMBL/GenBank/DDBJ whole genome shotgun (WGS) entry which is preliminary data.</text>
</comment>
<sequence length="43" mass="5013">MLVKVILIKTCYYLERFIIIRRLGRFGCLKESNLNAILKGEAL</sequence>
<accession>M3R6K5</accession>
<name>M3R6K5_HELPX</name>
<dbReference type="AlphaFoldDB" id="M3R6K5"/>
<dbReference type="HOGENOM" id="CLU_3234484_0_0_7"/>
<organism evidence="1 2">
    <name type="scientific">Helicobacter pylori GAM265BSii</name>
    <dbReference type="NCBI Taxonomy" id="1159049"/>
    <lineage>
        <taxon>Bacteria</taxon>
        <taxon>Pseudomonadati</taxon>
        <taxon>Campylobacterota</taxon>
        <taxon>Epsilonproteobacteria</taxon>
        <taxon>Campylobacterales</taxon>
        <taxon>Helicobacteraceae</taxon>
        <taxon>Helicobacter</taxon>
    </lineage>
</organism>
<evidence type="ECO:0000313" key="1">
    <source>
        <dbReference type="EMBL" id="EMH27052.1"/>
    </source>
</evidence>
<dbReference type="Proteomes" id="UP000011872">
    <property type="component" value="Unassembled WGS sequence"/>
</dbReference>
<reference evidence="1 2" key="1">
    <citation type="submission" date="2012-12" db="EMBL/GenBank/DDBJ databases">
        <authorList>
            <person name="Weinstock G."/>
            <person name="Sodergren E."/>
            <person name="Lobos E.A."/>
            <person name="Fulton L."/>
            <person name="Fulton R."/>
            <person name="Courtney L."/>
            <person name="Fronick C."/>
            <person name="O'Laughlin M."/>
            <person name="Godfrey J."/>
            <person name="Wilson R.M."/>
            <person name="Miner T."/>
            <person name="Farmer C."/>
            <person name="Delehaunty K."/>
            <person name="Cordes M."/>
            <person name="Minx P."/>
            <person name="Tomlinson C."/>
            <person name="Chen J."/>
            <person name="Wollam A."/>
            <person name="Pepin K.H."/>
            <person name="Bhonagiri V."/>
            <person name="Zhang X."/>
            <person name="Suruliraj S."/>
            <person name="Antonio M."/>
            <person name="Secka O."/>
            <person name="Thomas J."/>
            <person name="Warren W."/>
            <person name="Mitreva M."/>
            <person name="Mardis E.R."/>
            <person name="Wilson R.K."/>
        </authorList>
    </citation>
    <scope>NUCLEOTIDE SEQUENCE [LARGE SCALE GENOMIC DNA]</scope>
    <source>
        <strain evidence="1 2">GAM265BSii</strain>
    </source>
</reference>